<reference evidence="3 4" key="1">
    <citation type="journal article" date="2014" name="Antonie Van Leeuwenhoek">
        <title>Hyphomonas beringensis sp. nov. and Hyphomonas chukchiensis sp. nov., isolated from surface seawater of the Bering Sea and Chukchi Sea.</title>
        <authorList>
            <person name="Li C."/>
            <person name="Lai Q."/>
            <person name="Li G."/>
            <person name="Dong C."/>
            <person name="Wang J."/>
            <person name="Liao Y."/>
            <person name="Shao Z."/>
        </authorList>
    </citation>
    <scope>NUCLEOTIDE SEQUENCE [LARGE SCALE GENOMIC DNA]</scope>
    <source>
        <strain evidence="3 4">VP2</strain>
    </source>
</reference>
<keyword evidence="3" id="KW-0449">Lipoprotein</keyword>
<feature type="region of interest" description="Disordered" evidence="1">
    <location>
        <begin position="74"/>
        <end position="94"/>
    </location>
</feature>
<organism evidence="3 4">
    <name type="scientific">Hyphomonas jannaschiana VP2</name>
    <dbReference type="NCBI Taxonomy" id="1280952"/>
    <lineage>
        <taxon>Bacteria</taxon>
        <taxon>Pseudomonadati</taxon>
        <taxon>Pseudomonadota</taxon>
        <taxon>Alphaproteobacteria</taxon>
        <taxon>Hyphomonadales</taxon>
        <taxon>Hyphomonadaceae</taxon>
        <taxon>Hyphomonas</taxon>
    </lineage>
</organism>
<dbReference type="EMBL" id="ARYJ01000007">
    <property type="protein sequence ID" value="KCZ87652.1"/>
    <property type="molecule type" value="Genomic_DNA"/>
</dbReference>
<evidence type="ECO:0000313" key="4">
    <source>
        <dbReference type="Proteomes" id="UP000024816"/>
    </source>
</evidence>
<feature type="chain" id="PRO_5001577153" evidence="2">
    <location>
        <begin position="26"/>
        <end position="94"/>
    </location>
</feature>
<evidence type="ECO:0000313" key="3">
    <source>
        <dbReference type="EMBL" id="KCZ87652.1"/>
    </source>
</evidence>
<evidence type="ECO:0000256" key="1">
    <source>
        <dbReference type="SAM" id="MobiDB-lite"/>
    </source>
</evidence>
<dbReference type="Proteomes" id="UP000024816">
    <property type="component" value="Unassembled WGS sequence"/>
</dbReference>
<protein>
    <submittedName>
        <fullName evidence="3">Putative lipoprotein</fullName>
    </submittedName>
</protein>
<keyword evidence="2" id="KW-0732">Signal</keyword>
<dbReference type="PATRIC" id="fig|1280952.3.peg.2329"/>
<accession>A0A059FAM4</accession>
<comment type="caution">
    <text evidence="3">The sequence shown here is derived from an EMBL/GenBank/DDBJ whole genome shotgun (WGS) entry which is preliminary data.</text>
</comment>
<gene>
    <name evidence="3" type="ORF">HJA_11649</name>
</gene>
<evidence type="ECO:0000256" key="2">
    <source>
        <dbReference type="SAM" id="SignalP"/>
    </source>
</evidence>
<dbReference type="STRING" id="1280952.HJA_11649"/>
<keyword evidence="4" id="KW-1185">Reference proteome</keyword>
<name>A0A059FAM4_9PROT</name>
<sequence>MGLTKMKKFRNAFPIMLLGVLPACASHDYQDQFLLGGASTANIAEQSIRDVTVPNSEANQSASGVRAANAVRALNEGKRKELKPSGLNGSGETS</sequence>
<dbReference type="AlphaFoldDB" id="A0A059FAM4"/>
<feature type="signal peptide" evidence="2">
    <location>
        <begin position="1"/>
        <end position="25"/>
    </location>
</feature>
<proteinExistence type="predicted"/>